<reference evidence="2 3" key="1">
    <citation type="submission" date="2014-07" db="EMBL/GenBank/DDBJ databases">
        <title>Methanogenic archaea and the global carbon cycle.</title>
        <authorList>
            <person name="Henriksen J.R."/>
            <person name="Luke J."/>
            <person name="Reinhart S."/>
            <person name="Benedict M.N."/>
            <person name="Youngblut N.D."/>
            <person name="Metcalf M.E."/>
            <person name="Whitaker R.J."/>
            <person name="Metcalf W.W."/>
        </authorList>
    </citation>
    <scope>NUCLEOTIDE SEQUENCE [LARGE SCALE GENOMIC DNA]</scope>
    <source>
        <strain evidence="2 3">HI350</strain>
    </source>
</reference>
<dbReference type="Proteomes" id="UP000033092">
    <property type="component" value="Chromosome"/>
</dbReference>
<feature type="transmembrane region" description="Helical" evidence="1">
    <location>
        <begin position="47"/>
        <end position="65"/>
    </location>
</feature>
<evidence type="ECO:0000313" key="3">
    <source>
        <dbReference type="Proteomes" id="UP000033092"/>
    </source>
</evidence>
<feature type="transmembrane region" description="Helical" evidence="1">
    <location>
        <begin position="285"/>
        <end position="303"/>
    </location>
</feature>
<dbReference type="RefSeq" id="WP_148706060.1">
    <property type="nucleotide sequence ID" value="NZ_CP009507.1"/>
</dbReference>
<dbReference type="GeneID" id="41607869"/>
<feature type="transmembrane region" description="Helical" evidence="1">
    <location>
        <begin position="196"/>
        <end position="215"/>
    </location>
</feature>
<feature type="transmembrane region" description="Helical" evidence="1">
    <location>
        <begin position="227"/>
        <end position="253"/>
    </location>
</feature>
<protein>
    <recommendedName>
        <fullName evidence="4">Glycosyltransferase RgtA/B/C/D-like domain-containing protein</fullName>
    </recommendedName>
</protein>
<feature type="transmembrane region" description="Helical" evidence="1">
    <location>
        <begin position="144"/>
        <end position="164"/>
    </location>
</feature>
<evidence type="ECO:0008006" key="4">
    <source>
        <dbReference type="Google" id="ProtNLM"/>
    </source>
</evidence>
<feature type="transmembrane region" description="Helical" evidence="1">
    <location>
        <begin position="173"/>
        <end position="190"/>
    </location>
</feature>
<keyword evidence="1" id="KW-0472">Membrane</keyword>
<dbReference type="HOGENOM" id="CLU_040131_0_0_2"/>
<gene>
    <name evidence="2" type="ORF">MSSIH_3676</name>
</gene>
<feature type="transmembrane region" description="Helical" evidence="1">
    <location>
        <begin position="378"/>
        <end position="398"/>
    </location>
</feature>
<dbReference type="EMBL" id="CP009507">
    <property type="protein sequence ID" value="AKB34366.1"/>
    <property type="molecule type" value="Genomic_DNA"/>
</dbReference>
<evidence type="ECO:0000313" key="2">
    <source>
        <dbReference type="EMBL" id="AKB34366.1"/>
    </source>
</evidence>
<proteinExistence type="predicted"/>
<organism evidence="2 3">
    <name type="scientific">Methanosarcina siciliae HI350</name>
    <dbReference type="NCBI Taxonomy" id="1434119"/>
    <lineage>
        <taxon>Archaea</taxon>
        <taxon>Methanobacteriati</taxon>
        <taxon>Methanobacteriota</taxon>
        <taxon>Stenosarchaea group</taxon>
        <taxon>Methanomicrobia</taxon>
        <taxon>Methanosarcinales</taxon>
        <taxon>Methanosarcinaceae</taxon>
        <taxon>Methanosarcina</taxon>
    </lineage>
</organism>
<accession>A0A0E3LBU2</accession>
<dbReference type="AlphaFoldDB" id="A0A0E3LBU2"/>
<dbReference type="PATRIC" id="fig|1434119.4.peg.4780"/>
<feature type="transmembrane region" description="Helical" evidence="1">
    <location>
        <begin position="72"/>
        <end position="93"/>
    </location>
</feature>
<dbReference type="KEGG" id="msz:MSSIH_3676"/>
<feature type="transmembrane region" description="Helical" evidence="1">
    <location>
        <begin position="437"/>
        <end position="456"/>
    </location>
</feature>
<sequence length="601" mass="68880">MQKGTNQILSLLTSISLLLLVYGLFILEEIPVKGYAASIYDQLPLRLYLILLFCYISSIILVLSCRNKKTIIILLLIHSTVLMIPYMLGYVSIGRYGEFSLMGLAENRGLFDHPDSSVISNLSPTGPLLVSALDLVSGLGRQTLSYFLPILFSIMFITGMYMLCRTYISREKLVGVVLLSSFLLYFWHFQFSTFPYYLSFCMVPIYLFVLRKAILDENRKMLISFPFMIALLPLAHPFIFAYLICFSLLLIVINEILDEKRDITKIFGFNVPAKDAVFILQGKKVLFPFFLTLILGSVLFWNYASRVSQTLPPDLSWHIQTLSVTSLTSMLGVESNLEFIHYFNLYYGKYYIPLIFIIINSVITWQNRKRFCHHYIHTYSYFLILYVVSFFLELVFLLNPFIHYPAERFVNLSFIIFAQIPLLAYSLYIIFLRKGHILGLASVILILGLLWTYGFFSCFSSPYTGGISEGVSQNEATGMQWLSSTKAVTGFPISEEGENIENKFISDSTGNLKDSDSFYAEISPGFVYIPGHYFESTAYLKNSSENDPWYFVVTTFSKELRKNKLEVETSDYVGNAIKLPERNSTCKIYDSLNIEIYAYST</sequence>
<feature type="transmembrane region" description="Helical" evidence="1">
    <location>
        <begin position="410"/>
        <end position="430"/>
    </location>
</feature>
<keyword evidence="1" id="KW-1133">Transmembrane helix</keyword>
<evidence type="ECO:0000256" key="1">
    <source>
        <dbReference type="SAM" id="Phobius"/>
    </source>
</evidence>
<feature type="transmembrane region" description="Helical" evidence="1">
    <location>
        <begin position="345"/>
        <end position="366"/>
    </location>
</feature>
<feature type="transmembrane region" description="Helical" evidence="1">
    <location>
        <begin position="7"/>
        <end position="27"/>
    </location>
</feature>
<keyword evidence="1" id="KW-0812">Transmembrane</keyword>
<name>A0A0E3LBU2_9EURY</name>